<sequence length="164" mass="18522">MKDLRISKLICAIRVGTSGDPLTKASRVLESLTGQTPVYGKAKSTIRTFSIRRNEEIATYVTVRGPKAIGIIERALRVTKFTLLDKNFSDNGCFGFGISEHIDLDMKYDPAIGIFGMEFYVVLTRPGNRVAHRKHCAARIGKPHRVTKEDAKQWVKEKFDVEYM</sequence>
<keyword evidence="8" id="KW-1185">Reference proteome</keyword>
<dbReference type="EMBL" id="BQXS01012055">
    <property type="protein sequence ID" value="GKT19456.1"/>
    <property type="molecule type" value="Genomic_DNA"/>
</dbReference>
<organism evidence="7 8">
    <name type="scientific">Aduncisulcus paluster</name>
    <dbReference type="NCBI Taxonomy" id="2918883"/>
    <lineage>
        <taxon>Eukaryota</taxon>
        <taxon>Metamonada</taxon>
        <taxon>Carpediemonas-like organisms</taxon>
        <taxon>Aduncisulcus</taxon>
    </lineage>
</organism>
<comment type="similarity">
    <text evidence="1 4">Belongs to the universal ribosomal protein uL5 family.</text>
</comment>
<evidence type="ECO:0000256" key="1">
    <source>
        <dbReference type="ARBA" id="ARBA00008553"/>
    </source>
</evidence>
<dbReference type="Proteomes" id="UP001057375">
    <property type="component" value="Unassembled WGS sequence"/>
</dbReference>
<dbReference type="InterPro" id="IPR002132">
    <property type="entry name" value="Ribosomal_uL5"/>
</dbReference>
<dbReference type="NCBIfam" id="NF003258">
    <property type="entry name" value="PRK04219.1"/>
    <property type="match status" value="1"/>
</dbReference>
<evidence type="ECO:0000313" key="8">
    <source>
        <dbReference type="Proteomes" id="UP001057375"/>
    </source>
</evidence>
<dbReference type="Pfam" id="PF00673">
    <property type="entry name" value="Ribosomal_L5_C"/>
    <property type="match status" value="1"/>
</dbReference>
<dbReference type="PIRSF" id="PIRSF002161">
    <property type="entry name" value="Ribosomal_L5"/>
    <property type="match status" value="1"/>
</dbReference>
<dbReference type="GO" id="GO:0005840">
    <property type="term" value="C:ribosome"/>
    <property type="evidence" value="ECO:0007669"/>
    <property type="project" value="UniProtKB-KW"/>
</dbReference>
<gene>
    <name evidence="7" type="ORF">ADUPG1_011512</name>
</gene>
<dbReference type="Gene3D" id="3.30.1440.10">
    <property type="match status" value="1"/>
</dbReference>
<dbReference type="InterPro" id="IPR057266">
    <property type="entry name" value="Ribosomal_uL5_euk/arc-type"/>
</dbReference>
<proteinExistence type="inferred from homology"/>
<evidence type="ECO:0000259" key="5">
    <source>
        <dbReference type="Pfam" id="PF00281"/>
    </source>
</evidence>
<dbReference type="InterPro" id="IPR031310">
    <property type="entry name" value="Ribosomal_uL5_N"/>
</dbReference>
<evidence type="ECO:0000256" key="3">
    <source>
        <dbReference type="ARBA" id="ARBA00023274"/>
    </source>
</evidence>
<feature type="domain" description="Large ribosomal subunit protein uL5 C-terminal" evidence="6">
    <location>
        <begin position="57"/>
        <end position="133"/>
    </location>
</feature>
<dbReference type="PANTHER" id="PTHR11994">
    <property type="entry name" value="60S RIBOSOMAL PROTEIN L11-RELATED"/>
    <property type="match status" value="1"/>
</dbReference>
<reference evidence="7" key="1">
    <citation type="submission" date="2022-03" db="EMBL/GenBank/DDBJ databases">
        <title>Draft genome sequence of Aduncisulcus paluster, a free-living microaerophilic Fornicata.</title>
        <authorList>
            <person name="Yuyama I."/>
            <person name="Kume K."/>
            <person name="Tamura T."/>
            <person name="Inagaki Y."/>
            <person name="Hashimoto T."/>
        </authorList>
    </citation>
    <scope>NUCLEOTIDE SEQUENCE</scope>
    <source>
        <strain evidence="7">NY0171</strain>
    </source>
</reference>
<evidence type="ECO:0000256" key="2">
    <source>
        <dbReference type="ARBA" id="ARBA00022980"/>
    </source>
</evidence>
<dbReference type="InterPro" id="IPR022803">
    <property type="entry name" value="Ribosomal_uL5_dom_sf"/>
</dbReference>
<feature type="domain" description="Large ribosomal subunit protein uL5 N-terminal" evidence="5">
    <location>
        <begin position="1"/>
        <end position="52"/>
    </location>
</feature>
<comment type="caution">
    <text evidence="7">The sequence shown here is derived from an EMBL/GenBank/DDBJ whole genome shotgun (WGS) entry which is preliminary data.</text>
</comment>
<dbReference type="Pfam" id="PF00281">
    <property type="entry name" value="Ribosomal_L5"/>
    <property type="match status" value="1"/>
</dbReference>
<keyword evidence="3 4" id="KW-0687">Ribonucleoprotein</keyword>
<evidence type="ECO:0000313" key="7">
    <source>
        <dbReference type="EMBL" id="GKT19456.1"/>
    </source>
</evidence>
<evidence type="ECO:0000259" key="6">
    <source>
        <dbReference type="Pfam" id="PF00673"/>
    </source>
</evidence>
<name>A0ABQ5JVZ0_9EUKA</name>
<keyword evidence="2 4" id="KW-0689">Ribosomal protein</keyword>
<dbReference type="InterPro" id="IPR031309">
    <property type="entry name" value="Ribosomal_uL5_C"/>
</dbReference>
<accession>A0ABQ5JVZ0</accession>
<evidence type="ECO:0000256" key="4">
    <source>
        <dbReference type="RuleBase" id="RU003930"/>
    </source>
</evidence>
<protein>
    <submittedName>
        <fullName evidence="7">Ribosomal protein L5 like protein</fullName>
    </submittedName>
</protein>
<dbReference type="SUPFAM" id="SSF55282">
    <property type="entry name" value="RL5-like"/>
    <property type="match status" value="1"/>
</dbReference>